<proteinExistence type="predicted"/>
<dbReference type="Proteomes" id="UP000887013">
    <property type="component" value="Unassembled WGS sequence"/>
</dbReference>
<evidence type="ECO:0000313" key="2">
    <source>
        <dbReference type="Proteomes" id="UP000887013"/>
    </source>
</evidence>
<comment type="caution">
    <text evidence="1">The sequence shown here is derived from an EMBL/GenBank/DDBJ whole genome shotgun (WGS) entry which is preliminary data.</text>
</comment>
<sequence>MLRRLLGDQYAWYSISQDSGQNRDEGLLYHLGSTVCRSSHFTVSRNESRHQGMERVSQTVTRQHFQLCGEWSERTDWQRKGLFD</sequence>
<accession>A0A8X6QHN5</accession>
<evidence type="ECO:0000313" key="1">
    <source>
        <dbReference type="EMBL" id="GFU14057.1"/>
    </source>
</evidence>
<dbReference type="AlphaFoldDB" id="A0A8X6QHN5"/>
<name>A0A8X6QHN5_NEPPI</name>
<dbReference type="EMBL" id="BMAW01029853">
    <property type="protein sequence ID" value="GFU14057.1"/>
    <property type="molecule type" value="Genomic_DNA"/>
</dbReference>
<organism evidence="1 2">
    <name type="scientific">Nephila pilipes</name>
    <name type="common">Giant wood spider</name>
    <name type="synonym">Nephila maculata</name>
    <dbReference type="NCBI Taxonomy" id="299642"/>
    <lineage>
        <taxon>Eukaryota</taxon>
        <taxon>Metazoa</taxon>
        <taxon>Ecdysozoa</taxon>
        <taxon>Arthropoda</taxon>
        <taxon>Chelicerata</taxon>
        <taxon>Arachnida</taxon>
        <taxon>Araneae</taxon>
        <taxon>Araneomorphae</taxon>
        <taxon>Entelegynae</taxon>
        <taxon>Araneoidea</taxon>
        <taxon>Nephilidae</taxon>
        <taxon>Nephila</taxon>
    </lineage>
</organism>
<gene>
    <name evidence="1" type="ORF">NPIL_256811</name>
</gene>
<keyword evidence="2" id="KW-1185">Reference proteome</keyword>
<protein>
    <submittedName>
        <fullName evidence="1">Uncharacterized protein</fullName>
    </submittedName>
</protein>
<reference evidence="1" key="1">
    <citation type="submission" date="2020-08" db="EMBL/GenBank/DDBJ databases">
        <title>Multicomponent nature underlies the extraordinary mechanical properties of spider dragline silk.</title>
        <authorList>
            <person name="Kono N."/>
            <person name="Nakamura H."/>
            <person name="Mori M."/>
            <person name="Yoshida Y."/>
            <person name="Ohtoshi R."/>
            <person name="Malay A.D."/>
            <person name="Moran D.A.P."/>
            <person name="Tomita M."/>
            <person name="Numata K."/>
            <person name="Arakawa K."/>
        </authorList>
    </citation>
    <scope>NUCLEOTIDE SEQUENCE</scope>
</reference>